<dbReference type="AlphaFoldDB" id="A0AA39CU21"/>
<gene>
    <name evidence="2" type="ORF">H2204_011408</name>
</gene>
<evidence type="ECO:0000313" key="2">
    <source>
        <dbReference type="EMBL" id="KAJ9622928.1"/>
    </source>
</evidence>
<proteinExistence type="predicted"/>
<dbReference type="Gene3D" id="3.30.70.100">
    <property type="match status" value="1"/>
</dbReference>
<accession>A0AA39CU21</accession>
<dbReference type="GO" id="GO:0009882">
    <property type="term" value="F:blue light photoreceptor activity"/>
    <property type="evidence" value="ECO:0007669"/>
    <property type="project" value="InterPro"/>
</dbReference>
<dbReference type="InterPro" id="IPR007024">
    <property type="entry name" value="BLUF_domain"/>
</dbReference>
<dbReference type="InterPro" id="IPR036046">
    <property type="entry name" value="Acylphosphatase-like_dom_sf"/>
</dbReference>
<name>A0AA39CU21_9EURO</name>
<dbReference type="EMBL" id="JAPDRN010000104">
    <property type="protein sequence ID" value="KAJ9622928.1"/>
    <property type="molecule type" value="Genomic_DNA"/>
</dbReference>
<comment type="caution">
    <text evidence="2">The sequence shown here is derived from an EMBL/GenBank/DDBJ whole genome shotgun (WGS) entry which is preliminary data.</text>
</comment>
<dbReference type="PROSITE" id="PS50925">
    <property type="entry name" value="BLUF"/>
    <property type="match status" value="1"/>
</dbReference>
<evidence type="ECO:0000259" key="1">
    <source>
        <dbReference type="PROSITE" id="PS50925"/>
    </source>
</evidence>
<reference evidence="2" key="1">
    <citation type="submission" date="2022-10" db="EMBL/GenBank/DDBJ databases">
        <title>Culturing micro-colonial fungi from biological soil crusts in the Mojave desert and describing Neophaeococcomyces mojavensis, and introducing the new genera and species Taxawa tesnikishii.</title>
        <authorList>
            <person name="Kurbessoian T."/>
            <person name="Stajich J.E."/>
        </authorList>
    </citation>
    <scope>NUCLEOTIDE SEQUENCE</scope>
    <source>
        <strain evidence="2">TK_35</strain>
    </source>
</reference>
<sequence>MPIRAVVYVSEASSAVAEDKFGLVAGKLDRIVDDACRFNRDAGVTGVLLFDGQRFLQYLEGPEDGLSVAYSRALGASSHSNLIELQRGRAGQRRLPFWPMRWLPVEPAELRGLAHADWIGFKQRGDPQALNATGMDLLLAIVEPYAVAVNSLAERFRQSAVSFAAYATTTRMLPAMPLPADFHWTTRSASLPNDPLMVIACDGVWIVSLFQRVDDGIWIASLDRHRNGPGGPSRRCTSYEQGRAGAELWVARHEARLREDVAAINRWRDAVRANRLAKASMPPPFGWMG</sequence>
<dbReference type="Pfam" id="PF04940">
    <property type="entry name" value="BLUF"/>
    <property type="match status" value="1"/>
</dbReference>
<dbReference type="SMART" id="SM01034">
    <property type="entry name" value="BLUF"/>
    <property type="match status" value="1"/>
</dbReference>
<dbReference type="SUPFAM" id="SSF54975">
    <property type="entry name" value="Acylphosphatase/BLUF domain-like"/>
    <property type="match status" value="1"/>
</dbReference>
<feature type="domain" description="BLUF" evidence="1">
    <location>
        <begin position="3"/>
        <end position="101"/>
    </location>
</feature>
<dbReference type="GO" id="GO:0071949">
    <property type="term" value="F:FAD binding"/>
    <property type="evidence" value="ECO:0007669"/>
    <property type="project" value="InterPro"/>
</dbReference>
<protein>
    <recommendedName>
        <fullName evidence="1">BLUF domain-containing protein</fullName>
    </recommendedName>
</protein>
<organism evidence="2">
    <name type="scientific">Knufia peltigerae</name>
    <dbReference type="NCBI Taxonomy" id="1002370"/>
    <lineage>
        <taxon>Eukaryota</taxon>
        <taxon>Fungi</taxon>
        <taxon>Dikarya</taxon>
        <taxon>Ascomycota</taxon>
        <taxon>Pezizomycotina</taxon>
        <taxon>Eurotiomycetes</taxon>
        <taxon>Chaetothyriomycetidae</taxon>
        <taxon>Chaetothyriales</taxon>
        <taxon>Trichomeriaceae</taxon>
        <taxon>Knufia</taxon>
    </lineage>
</organism>